<evidence type="ECO:0000313" key="3">
    <source>
        <dbReference type="Proteomes" id="UP000268329"/>
    </source>
</evidence>
<evidence type="ECO:0000256" key="1">
    <source>
        <dbReference type="SAM" id="MobiDB-lite"/>
    </source>
</evidence>
<dbReference type="Proteomes" id="UP000268329">
    <property type="component" value="Chromosome"/>
</dbReference>
<protein>
    <submittedName>
        <fullName evidence="2">Uncharacterized protein</fullName>
    </submittedName>
</protein>
<dbReference type="AlphaFoldDB" id="A0A3G2JQ14"/>
<dbReference type="OrthoDB" id="4246081at2"/>
<reference evidence="2 3" key="1">
    <citation type="submission" date="2018-10" db="EMBL/GenBank/DDBJ databases">
        <title>The genome of Streptomyces dangxiongensis Z022.</title>
        <authorList>
            <person name="Zhang B."/>
        </authorList>
    </citation>
    <scope>NUCLEOTIDE SEQUENCE [LARGE SCALE GENOMIC DNA]</scope>
    <source>
        <strain evidence="2 3">Z022</strain>
    </source>
</reference>
<organism evidence="2 3">
    <name type="scientific">Streptomyces dangxiongensis</name>
    <dbReference type="NCBI Taxonomy" id="1442032"/>
    <lineage>
        <taxon>Bacteria</taxon>
        <taxon>Bacillati</taxon>
        <taxon>Actinomycetota</taxon>
        <taxon>Actinomycetes</taxon>
        <taxon>Kitasatosporales</taxon>
        <taxon>Streptomycetaceae</taxon>
        <taxon>Streptomyces</taxon>
    </lineage>
</organism>
<keyword evidence="3" id="KW-1185">Reference proteome</keyword>
<dbReference type="EMBL" id="CP033073">
    <property type="protein sequence ID" value="AYN43901.1"/>
    <property type="molecule type" value="Genomic_DNA"/>
</dbReference>
<accession>A0A3G2JQ14</accession>
<dbReference type="KEGG" id="sdd:D9753_27045"/>
<name>A0A3G2JQ14_9ACTN</name>
<feature type="compositionally biased region" description="Low complexity" evidence="1">
    <location>
        <begin position="59"/>
        <end position="68"/>
    </location>
</feature>
<evidence type="ECO:0000313" key="2">
    <source>
        <dbReference type="EMBL" id="AYN43901.1"/>
    </source>
</evidence>
<feature type="region of interest" description="Disordered" evidence="1">
    <location>
        <begin position="55"/>
        <end position="81"/>
    </location>
</feature>
<proteinExistence type="predicted"/>
<sequence length="81" mass="8885">MSPTGRCRAYPREDVRFFECSQTAGSRCDPPPDWPGRHVAHEYGAAHLTAQSSLCTHVRTPPSTAPSTRPHPREGRGMGNV</sequence>
<gene>
    <name evidence="2" type="ORF">D9753_27045</name>
</gene>
<feature type="compositionally biased region" description="Basic and acidic residues" evidence="1">
    <location>
        <begin position="71"/>
        <end position="81"/>
    </location>
</feature>